<name>A0A9D2PS31_9FIRM</name>
<dbReference type="Gene3D" id="1.10.10.10">
    <property type="entry name" value="Winged helix-like DNA-binding domain superfamily/Winged helix DNA-binding domain"/>
    <property type="match status" value="1"/>
</dbReference>
<dbReference type="EMBL" id="DWVZ01000193">
    <property type="protein sequence ID" value="HJC64671.1"/>
    <property type="molecule type" value="Genomic_DNA"/>
</dbReference>
<dbReference type="InterPro" id="IPR036390">
    <property type="entry name" value="WH_DNA-bd_sf"/>
</dbReference>
<dbReference type="SUPFAM" id="SSF53067">
    <property type="entry name" value="Actin-like ATPase domain"/>
    <property type="match status" value="2"/>
</dbReference>
<comment type="function">
    <text evidence="1">Transcriptional repressor of xylose-utilizing enzymes.</text>
</comment>
<evidence type="ECO:0000313" key="4">
    <source>
        <dbReference type="EMBL" id="HJC64671.1"/>
    </source>
</evidence>
<evidence type="ECO:0000313" key="5">
    <source>
        <dbReference type="Proteomes" id="UP000823886"/>
    </source>
</evidence>
<dbReference type="GO" id="GO:0042732">
    <property type="term" value="P:D-xylose metabolic process"/>
    <property type="evidence" value="ECO:0007669"/>
    <property type="project" value="UniProtKB-KW"/>
</dbReference>
<evidence type="ECO:0000256" key="1">
    <source>
        <dbReference type="ARBA" id="ARBA00002486"/>
    </source>
</evidence>
<organism evidence="4 5">
    <name type="scientific">Candidatus Blautia merdavium</name>
    <dbReference type="NCBI Taxonomy" id="2838494"/>
    <lineage>
        <taxon>Bacteria</taxon>
        <taxon>Bacillati</taxon>
        <taxon>Bacillota</taxon>
        <taxon>Clostridia</taxon>
        <taxon>Lachnospirales</taxon>
        <taxon>Lachnospiraceae</taxon>
        <taxon>Blautia</taxon>
    </lineage>
</organism>
<dbReference type="Proteomes" id="UP000823886">
    <property type="component" value="Unassembled WGS sequence"/>
</dbReference>
<reference evidence="4" key="2">
    <citation type="submission" date="2021-04" db="EMBL/GenBank/DDBJ databases">
        <authorList>
            <person name="Gilroy R."/>
        </authorList>
    </citation>
    <scope>NUCLEOTIDE SEQUENCE</scope>
    <source>
        <strain evidence="4">ChiBcec2-3848</strain>
    </source>
</reference>
<evidence type="ECO:0000256" key="2">
    <source>
        <dbReference type="ARBA" id="ARBA00006479"/>
    </source>
</evidence>
<dbReference type="Pfam" id="PF00480">
    <property type="entry name" value="ROK"/>
    <property type="match status" value="1"/>
</dbReference>
<keyword evidence="3" id="KW-0859">Xylose metabolism</keyword>
<accession>A0A9D2PS31</accession>
<dbReference type="InterPro" id="IPR036388">
    <property type="entry name" value="WH-like_DNA-bd_sf"/>
</dbReference>
<dbReference type="SUPFAM" id="SSF46785">
    <property type="entry name" value="Winged helix' DNA-binding domain"/>
    <property type="match status" value="1"/>
</dbReference>
<dbReference type="InterPro" id="IPR043129">
    <property type="entry name" value="ATPase_NBD"/>
</dbReference>
<comment type="caution">
    <text evidence="4">The sequence shown here is derived from an EMBL/GenBank/DDBJ whole genome shotgun (WGS) entry which is preliminary data.</text>
</comment>
<dbReference type="AlphaFoldDB" id="A0A9D2PS31"/>
<evidence type="ECO:0000256" key="3">
    <source>
        <dbReference type="ARBA" id="ARBA00022629"/>
    </source>
</evidence>
<dbReference type="Pfam" id="PF13412">
    <property type="entry name" value="HTH_24"/>
    <property type="match status" value="1"/>
</dbReference>
<protein>
    <submittedName>
        <fullName evidence="4">ROK family transcriptional regulator</fullName>
    </submittedName>
</protein>
<comment type="similarity">
    <text evidence="2">Belongs to the ROK (NagC/XylR) family.</text>
</comment>
<dbReference type="PANTHER" id="PTHR18964:SF149">
    <property type="entry name" value="BIFUNCTIONAL UDP-N-ACETYLGLUCOSAMINE 2-EPIMERASE_N-ACETYLMANNOSAMINE KINASE"/>
    <property type="match status" value="1"/>
</dbReference>
<dbReference type="Gene3D" id="3.30.420.40">
    <property type="match status" value="2"/>
</dbReference>
<keyword evidence="3" id="KW-0119">Carbohydrate metabolism</keyword>
<gene>
    <name evidence="4" type="ORF">H9753_13840</name>
</gene>
<reference evidence="4" key="1">
    <citation type="journal article" date="2021" name="PeerJ">
        <title>Extensive microbial diversity within the chicken gut microbiome revealed by metagenomics and culture.</title>
        <authorList>
            <person name="Gilroy R."/>
            <person name="Ravi A."/>
            <person name="Getino M."/>
            <person name="Pursley I."/>
            <person name="Horton D.L."/>
            <person name="Alikhan N.F."/>
            <person name="Baker D."/>
            <person name="Gharbi K."/>
            <person name="Hall N."/>
            <person name="Watson M."/>
            <person name="Adriaenssens E.M."/>
            <person name="Foster-Nyarko E."/>
            <person name="Jarju S."/>
            <person name="Secka A."/>
            <person name="Antonio M."/>
            <person name="Oren A."/>
            <person name="Chaudhuri R.R."/>
            <person name="La Ragione R."/>
            <person name="Hildebrand F."/>
            <person name="Pallen M.J."/>
        </authorList>
    </citation>
    <scope>NUCLEOTIDE SEQUENCE</scope>
    <source>
        <strain evidence="4">ChiBcec2-3848</strain>
    </source>
</reference>
<dbReference type="InterPro" id="IPR000600">
    <property type="entry name" value="ROK"/>
</dbReference>
<proteinExistence type="inferred from homology"/>
<dbReference type="PANTHER" id="PTHR18964">
    <property type="entry name" value="ROK (REPRESSOR, ORF, KINASE) FAMILY"/>
    <property type="match status" value="1"/>
</dbReference>
<sequence>MKQSITPSQIKQNNRSLIYQFIYKNKVVSQQDLSYSLRLSRPTVTTNLTSLENDGLIQKSGQMDTEFVGRKAAAYSIVPDFRVSIGVEILKNEVKMIAVDLYGEKIDRLVIALDYEEKDTYFQAVCEKLLEFIRNAGIRQEQILGAGFAMQGLISPDGQTVSYGKILSRTGLSVHVFGKYLPFPCSFLHDARSAAISELWISPELENAFYLSISKHLGAAVISGREILTGKHGHSSTIEHISMEPQGRMCYCGKQGCMETLCSLTALLEEKESPDQFFHCLRQGDPSCTKRWNKYLGDLANAINLLHLVFDTDFILGGYLAAYLQEEDLALLHQKIREQTPFDEPEDFLLISKMPKHNISIGAALPYIQAFLNKITNA</sequence>